<organism evidence="1 2">
    <name type="scientific">Myodes glareolus</name>
    <name type="common">Bank vole</name>
    <name type="synonym">Clethrionomys glareolus</name>
    <dbReference type="NCBI Taxonomy" id="447135"/>
    <lineage>
        <taxon>Eukaryota</taxon>
        <taxon>Metazoa</taxon>
        <taxon>Chordata</taxon>
        <taxon>Craniata</taxon>
        <taxon>Vertebrata</taxon>
        <taxon>Euteleostomi</taxon>
        <taxon>Mammalia</taxon>
        <taxon>Eutheria</taxon>
        <taxon>Euarchontoglires</taxon>
        <taxon>Glires</taxon>
        <taxon>Rodentia</taxon>
        <taxon>Myomorpha</taxon>
        <taxon>Muroidea</taxon>
        <taxon>Cricetidae</taxon>
        <taxon>Arvicolinae</taxon>
        <taxon>Myodes</taxon>
    </lineage>
</organism>
<dbReference type="EMBL" id="JBBHLL010000610">
    <property type="protein sequence ID" value="KAK7799480.1"/>
    <property type="molecule type" value="Genomic_DNA"/>
</dbReference>
<dbReference type="AlphaFoldDB" id="A0AAW0HA65"/>
<feature type="non-terminal residue" evidence="1">
    <location>
        <position position="111"/>
    </location>
</feature>
<keyword evidence="2" id="KW-1185">Reference proteome</keyword>
<protein>
    <submittedName>
        <fullName evidence="1">Uncharacterized protein</fullName>
    </submittedName>
</protein>
<dbReference type="Proteomes" id="UP001488838">
    <property type="component" value="Unassembled WGS sequence"/>
</dbReference>
<evidence type="ECO:0000313" key="1">
    <source>
        <dbReference type="EMBL" id="KAK7799480.1"/>
    </source>
</evidence>
<comment type="caution">
    <text evidence="1">The sequence shown here is derived from an EMBL/GenBank/DDBJ whole genome shotgun (WGS) entry which is preliminary data.</text>
</comment>
<sequence>DWLMQLVVPGQHAMGNCCWVQCFGLHCQERGLMQTGGGGTESKCFRACPRALRYNADRGQTLISVDKRERTFVRTKMGNSGNSECCGFMNPILELLNSSIRQSETDQQLSR</sequence>
<proteinExistence type="predicted"/>
<feature type="non-terminal residue" evidence="1">
    <location>
        <position position="1"/>
    </location>
</feature>
<gene>
    <name evidence="1" type="ORF">U0070_008652</name>
</gene>
<evidence type="ECO:0000313" key="2">
    <source>
        <dbReference type="Proteomes" id="UP001488838"/>
    </source>
</evidence>
<name>A0AAW0HA65_MYOGA</name>
<accession>A0AAW0HA65</accession>
<reference evidence="1 2" key="1">
    <citation type="journal article" date="2023" name="bioRxiv">
        <title>Conserved and derived expression patterns and positive selection on dental genes reveal complex evolutionary context of ever-growing rodent molars.</title>
        <authorList>
            <person name="Calamari Z.T."/>
            <person name="Song A."/>
            <person name="Cohen E."/>
            <person name="Akter M."/>
            <person name="Roy R.D."/>
            <person name="Hallikas O."/>
            <person name="Christensen M.M."/>
            <person name="Li P."/>
            <person name="Marangoni P."/>
            <person name="Jernvall J."/>
            <person name="Klein O.D."/>
        </authorList>
    </citation>
    <scope>NUCLEOTIDE SEQUENCE [LARGE SCALE GENOMIC DNA]</scope>
    <source>
        <strain evidence="1">V071</strain>
    </source>
</reference>